<dbReference type="InterPro" id="IPR040608">
    <property type="entry name" value="Snf8/Vps36"/>
</dbReference>
<dbReference type="Gene3D" id="1.10.10.10">
    <property type="entry name" value="Winged helix-like DNA-binding domain superfamily/Winged helix DNA-binding domain"/>
    <property type="match status" value="2"/>
</dbReference>
<gene>
    <name evidence="5" type="ORF">ECPE_LOCUS12827</name>
</gene>
<protein>
    <recommendedName>
        <fullName evidence="2 3">Vacuolar-sorting protein SNF8</fullName>
    </recommendedName>
</protein>
<evidence type="ECO:0000256" key="3">
    <source>
        <dbReference type="PIRNR" id="PIRNR017215"/>
    </source>
</evidence>
<evidence type="ECO:0000256" key="1">
    <source>
        <dbReference type="ARBA" id="ARBA00009834"/>
    </source>
</evidence>
<keyword evidence="3" id="KW-0653">Protein transport</keyword>
<reference evidence="5 6" key="2">
    <citation type="submission" date="2018-11" db="EMBL/GenBank/DDBJ databases">
        <authorList>
            <consortium name="Pathogen Informatics"/>
        </authorList>
    </citation>
    <scope>NUCLEOTIDE SEQUENCE [LARGE SCALE GENOMIC DNA]</scope>
    <source>
        <strain evidence="5 6">Egypt</strain>
    </source>
</reference>
<comment type="similarity">
    <text evidence="1 3">Belongs to the SNF8 family.</text>
</comment>
<proteinExistence type="inferred from homology"/>
<comment type="subunit">
    <text evidence="3">Component of the endosomal sorting complex required for transport II (ESCRT-II).</text>
</comment>
<dbReference type="AlphaFoldDB" id="A0A183B0U2"/>
<keyword evidence="6" id="KW-1185">Reference proteome</keyword>
<evidence type="ECO:0000313" key="6">
    <source>
        <dbReference type="Proteomes" id="UP000272942"/>
    </source>
</evidence>
<name>A0A183B0U2_9TREM</name>
<evidence type="ECO:0000313" key="7">
    <source>
        <dbReference type="WBParaSite" id="ECPE_0001286401-mRNA-1"/>
    </source>
</evidence>
<dbReference type="FunFam" id="1.10.10.10:FF:000085">
    <property type="entry name" value="Vacuolar-sorting protein SNF8"/>
    <property type="match status" value="1"/>
</dbReference>
<dbReference type="PANTHER" id="PTHR12806">
    <property type="entry name" value="EAP30 SUBUNIT OF ELL COMPLEX"/>
    <property type="match status" value="1"/>
</dbReference>
<dbReference type="OrthoDB" id="283883at2759"/>
<dbReference type="PANTHER" id="PTHR12806:SF0">
    <property type="entry name" value="VACUOLAR-SORTING PROTEIN SNF8"/>
    <property type="match status" value="1"/>
</dbReference>
<dbReference type="SUPFAM" id="SSF46785">
    <property type="entry name" value="Winged helix' DNA-binding domain"/>
    <property type="match status" value="2"/>
</dbReference>
<evidence type="ECO:0000313" key="5">
    <source>
        <dbReference type="EMBL" id="VDP90099.1"/>
    </source>
</evidence>
<dbReference type="EMBL" id="UZAN01053703">
    <property type="protein sequence ID" value="VDP90099.1"/>
    <property type="molecule type" value="Genomic_DNA"/>
</dbReference>
<keyword evidence="4" id="KW-0175">Coiled coil</keyword>
<dbReference type="InterPro" id="IPR036390">
    <property type="entry name" value="WH_DNA-bd_sf"/>
</dbReference>
<dbReference type="GO" id="GO:0043328">
    <property type="term" value="P:protein transport to vacuole involved in ubiquitin-dependent protein catabolic process via the multivesicular body sorting pathway"/>
    <property type="evidence" value="ECO:0007669"/>
    <property type="project" value="TreeGrafter"/>
</dbReference>
<sequence length="264" mass="29059">MPLSLAYDLAIGLFKMRRGAGIGAIKNYNLAQAKYKEKGGELAETQLANLSRQLDQLRQSLEAFAAKHGSKIKNDPQFRGQFQAMCASIGVDPISYSRGCWSETLGLGEFYYHLGVRIIEVCMANEKRTGGIMPLDELVAQLNRTRSAYSSEIGHDDVQRSIKKLRCLGTGFMLIRLAGGRSLVQSVPGEMSMDKTNVLGLAETGSGRTTLSECCRNFNWNEDRAVAALNHLVQDGLAWVDDADPCGECSYWFPSLFPGCSQKM</sequence>
<evidence type="ECO:0000256" key="4">
    <source>
        <dbReference type="SAM" id="Coils"/>
    </source>
</evidence>
<dbReference type="InterPro" id="IPR016689">
    <property type="entry name" value="ESCRT-2_cplx_Snf8"/>
</dbReference>
<dbReference type="InterPro" id="IPR036388">
    <property type="entry name" value="WH-like_DNA-bd_sf"/>
</dbReference>
<keyword evidence="3" id="KW-0813">Transport</keyword>
<reference evidence="7" key="1">
    <citation type="submission" date="2016-06" db="UniProtKB">
        <authorList>
            <consortium name="WormBaseParasite"/>
        </authorList>
    </citation>
    <scope>IDENTIFICATION</scope>
</reference>
<dbReference type="Proteomes" id="UP000272942">
    <property type="component" value="Unassembled WGS sequence"/>
</dbReference>
<evidence type="ECO:0000256" key="2">
    <source>
        <dbReference type="ARBA" id="ARBA00017052"/>
    </source>
</evidence>
<organism evidence="7">
    <name type="scientific">Echinostoma caproni</name>
    <dbReference type="NCBI Taxonomy" id="27848"/>
    <lineage>
        <taxon>Eukaryota</taxon>
        <taxon>Metazoa</taxon>
        <taxon>Spiralia</taxon>
        <taxon>Lophotrochozoa</taxon>
        <taxon>Platyhelminthes</taxon>
        <taxon>Trematoda</taxon>
        <taxon>Digenea</taxon>
        <taxon>Plagiorchiida</taxon>
        <taxon>Echinostomata</taxon>
        <taxon>Echinostomatoidea</taxon>
        <taxon>Echinostomatidae</taxon>
        <taxon>Echinostoma</taxon>
    </lineage>
</organism>
<accession>A0A183B0U2</accession>
<dbReference type="Pfam" id="PF04157">
    <property type="entry name" value="EAP30"/>
    <property type="match status" value="1"/>
</dbReference>
<dbReference type="WBParaSite" id="ECPE_0001286401-mRNA-1">
    <property type="protein sequence ID" value="ECPE_0001286401-mRNA-1"/>
    <property type="gene ID" value="ECPE_0001286401"/>
</dbReference>
<comment type="function">
    <text evidence="3">Component of the endosomal sorting complex required for transport II (ESCRT-II), which is required for multivesicular body (MVB) formation and sorting of endosomal cargo proteins into MVBs.</text>
</comment>
<dbReference type="PIRSF" id="PIRSF017215">
    <property type="entry name" value="ESCRT2_Vps22"/>
    <property type="match status" value="1"/>
</dbReference>
<dbReference type="Gene3D" id="6.10.140.180">
    <property type="match status" value="1"/>
</dbReference>
<feature type="coiled-coil region" evidence="4">
    <location>
        <begin position="40"/>
        <end position="67"/>
    </location>
</feature>
<dbReference type="GO" id="GO:0000814">
    <property type="term" value="C:ESCRT II complex"/>
    <property type="evidence" value="ECO:0007669"/>
    <property type="project" value="UniProtKB-UniRule"/>
</dbReference>